<name>A0A2C5YZA1_9HYPO</name>
<keyword evidence="2" id="KW-0597">Phosphoprotein</keyword>
<dbReference type="GO" id="GO:0005737">
    <property type="term" value="C:cytoplasm"/>
    <property type="evidence" value="ECO:0007669"/>
    <property type="project" value="TreeGrafter"/>
</dbReference>
<proteinExistence type="inferred from homology"/>
<dbReference type="Pfam" id="PF00668">
    <property type="entry name" value="Condensation"/>
    <property type="match status" value="5"/>
</dbReference>
<sequence length="3567" mass="394315">MTLRKARVDGHVNGKTEVTIWGASLTYGQLQDLSADFASEECVEALDMKTSSLLLAESNKSLRTEPIEIVVGALVYCFSRKFRHRCMPLVFVIGGRDQDQPLSDSRPVVIPIESTSTRLEAVMLAKDGMRAELATHGVLRSSKVGEQLGTLTLATKSACGIIVMHVQASFRLGRVFILIQLGRKDEQELRLEDWARVFMDELVTTAEELQRAPPRLTLSDLPLLSLSYHGLDSLLHQQLFGLRVDPGNVKDIFPCSPLQEGVLLSKSSYDISWIWNCVPPHGSDAISPARLQEAWKTAVRRHDMFSTVFSMHPEEDSFIQIVMATPTARILQLHSTASPAGKLAALEKPVFRAEEPKHLLTILSPLSSDDTMEDVPSSIALPAEALAGITGFCRRKKLTRSVFVHIAWALVLSYFTGADDVCFGYMASGRDIPVEGVDRVFGPLANTVISRIDLRTPLEKLMTETAAMLKEHRRHQQTSLAEIQRSLGVSGGRRLFNSLLSLLKATDTESLLFKKHSQFDLVLEGYLEEGSISLCLHYRAKAVRRDVAEEVCVLLMRAIDYVVSTEGTNGVVNGIPDGRVSSRFFKHAVGADKHSTRAYWQCRLGEVENLNLVFLKGPKTPSVRDADETITMRGLGRKHLCTTEMAARAAWSVIVAQASESDTALFGVSVTDGRQRLMGKGASVLPLAVSLDWSASVDSFMESLQKQTEDMARYEGVSLHWLRQIQHQAVDFQSLLVCHGRRDVVDSWNGPFVLELRELDDETACLHISFDSRVVTRRRVVRIGQQFEYLVRELLNGNRGKEMLRNLRIIPPQHLDHVWAWNCTVPEPVESSVQELIRARVLAMPRALAIDAWDGTLTFAQLDERSDALARRLVADGIGPGALVPLCFEKSMWMSVAMLGVIKSGAAAVGLDPKQPEDRLREIIKAVRARLVLASSFKEHLARRVSRCPVLVVDSNLQDGNQPLPAVDPSEIVYAVFTSGSTGKPKGVLVTQRSLSSAAVYQREAFGFGHGPRVLDFSSYCFDAAWFNLVLTLTSGGCLCVPSEKQLEGELEGCFERYDIGLAFLTPSVVRHLDVDALGRLDTLLIGGEIVLPSDVSGLSGYKTQVKIIYGPSECTPMTTRHDLTEDGTISIGRGVGVCTWIVDQDHGQSLVPIGMIGELVLEGPLLGQGYIDEPEKTKASFIQDATWLLQGKGGVEGRHGRIYRTGDLVRYDDDGNIVYVRRKDRQVKIRGQRVELAEVEQHVLELLQTGHTLDTTKAHVIAETMEAENSGSSMLVSFVSIQGETEDGDEDGMKEQHAVLVQSLTRGLSKRLSDRVPAYMVPVAFIPVRIVPKTLTGKTNQARLREIGLAWWKRCRAMMNDDEDEDGEGTRASTNMERMLQEVWMTVLNLPTRQLFSIDKAFTRLGGDSISAMQVVSKCRALKIIVPSVSDVLEASTIRRLAPRCHFQKRPTQQDERGDELERDEAETMAAFSLSPMQQRLMDFFPDGINHFNQSFVLETKRELSVEGIVDALHAVVKRHGMLRARFHKDDKGVWEQSVVGARPDAFAFAYHAASSREEALEIGQQRQEKLDMVNGPVFACDLIDLNDSQIVVLSAHHLVVDLVSWRLIWRDIQEHVQTGCLGGSHTASFRTWCRFQAEAARHLSPEAVLPYPVPAADLSFWGVSPAENTGARCEDLSFALDLRDTELLLGYSNDGLRTEPLDILLGSFAYSFAEVFFERSSSLPAIFVEGHGREQLEADGLDVSETVGWFTTMLPVAIDGKAATTVVEAIRLAKDTRRRVPGKGQPYFASRLYSRSCRSVFRKHHDVELLVNFAGRYQQLESRDGLFRLVDASLRVVSASARRFALIEANMVVQNGRLSVTFTFNKDMKHQSRLRSWFPCFMDTLTGAVRMLEGLSPRLTLSDVGLLSLSYRGLNRLLDEVLPELGLEAADVVDAYPASPMQEGILLSGQTGSCSYATYWIWTCTANGGHEIVSPRRLETAWRGVVSQHAILSTVFAPHPEGSGFVQMVLAKPRIQVSQMSVTTGTAAEALSRLERPEIGPASPLHAFTVCRGGADLVAAEVIRHIRGCSNFDKVSYWAAFLEGVRPCEVAVSFAASDAAGDGFTYIPIPSESVRGVRAFCREMEVSRSAFLQVIWAMVLSQLVGLPEVCFGYLASGRGEAIDGIESIVGPLANMLYSRVDLRDSKAGVFRKTWVDSIEHLKYQHVSLARVQHAMDLSGRRLFNTAMSVREEDCFESDERSISLAYHSHQDPHEYDLLLAGFFRRDGSMNLSIQFREATVSRQLAEEAAATLAKAIDYAMTRQKHEDSTLDVAFFRHVVGSSESETMAFWGDYLSDLDANYFPPLRKPSSKDGRLVLRAGTARFSFNRLDEYTVAEVVAAAWTVMAARKVGSSEALVGVSSRGRELLLRVRLDWTVSGTELLQLVRRQLVQRPGFHVIRRASDEAALACNLQANLVIEERGSTTCMAPDAMETIDYDVVVNCQVQGEEASLTVWFDGNSVSEPVARSAAAQLQHVLDWLSDDKRRESSIVEAIEATVEDLEQIWAWNTPVPVPVERCVHDMIHQTAQMYPQAQAVCGWDGDLTYQQLDSLATALAHRLVAEGATRGCLVPLLFDKSAWMPVAMLAVIKAGSAAVAMDTTQPEGRLRDILSQLDGGQVVVSSVANEHLARRLSRGREPIVVGRDALPRSTAIDKLPTVYPSDTLYAVFTSGSTGSPKAALITHSNMSSAVVYQQEALELTRSSRVFDFASYAFDVAWDNFVHALTCGGCLCIPSEAERLEDVEGAVVALRANYLHITPTLLRCLDWSKLGGVSVVVLSGEPVLAEDLAIVPDCVRMVNAYGPAETNVVTVQKLDTRLPVSIGRGTGSCTWIVDVDRVSSLTPIGTAGELWIEGPLVGDGYLNDCRRTNEVFVDDPDWLLRGTADRPGRSGRLYRTGDLVRYNNDGTLLYLGRRDSQVKIRGQRVELGEVETRVRQALDSSVSAAVVAEMIQPEASPDSILVVFVSLQHVALSDDEHAQAVGRATAGIKEQLSERLPRFMIPTSYIPLSKIPLTATGKTDRRRLRAMGGLMTMRELAALSRKGVINQRRQPETESELLLLRLWAEVLDCSLESISADDGFIGVGGDSVGAMRLVSLARDRGFGLTVRDVFQKPMLRDMSTCLKPLGKSSSLFIRPFSLLGSGEDEARCSAALLCGLNRDSVVDVLPCTPLQRSLFMREGEFMTRHVLEICKHIDLDKFRTSWDQVVLRNAVMRTRIVEMKGEGYVQVVTDEPTLWMACKSLDECEKYAERNRMGCGTRLARLAVVESEGCAWLVWDMHWALYDGWALRLLLKEAEGIYYEKPCRPLGDTSALVRYVLDGNREETASFWRRQFTGLTSLPFPPLSATNENPPQINSEVQHKLPPILTRSDEFTAATIIRAGLSLVIAWTLNQAHEAIFGATVSGRQADMNGIERLAGPVFSTVPLRIPIDWHGTAGQLLSQVQSQAAEMVPYEQTGLDGIAGVSAEAEAAVGFRTLLVVQSAIKKGDVRFRDEGAKVFARGLVAERHTIVELGLRSGAYPLYVEFNRF</sequence>
<dbReference type="Gene3D" id="3.30.300.30">
    <property type="match status" value="2"/>
</dbReference>
<dbReference type="GO" id="GO:0044550">
    <property type="term" value="P:secondary metabolite biosynthetic process"/>
    <property type="evidence" value="ECO:0007669"/>
    <property type="project" value="TreeGrafter"/>
</dbReference>
<dbReference type="InterPro" id="IPR009081">
    <property type="entry name" value="PP-bd_ACP"/>
</dbReference>
<comment type="caution">
    <text evidence="6">The sequence shown here is derived from an EMBL/GenBank/DDBJ whole genome shotgun (WGS) entry which is preliminary data.</text>
</comment>
<dbReference type="Proteomes" id="UP000226431">
    <property type="component" value="Unassembled WGS sequence"/>
</dbReference>
<dbReference type="CDD" id="cd19545">
    <property type="entry name" value="FUM14_C_NRPS-like"/>
    <property type="match status" value="1"/>
</dbReference>
<dbReference type="InterPro" id="IPR001242">
    <property type="entry name" value="Condensation_dom"/>
</dbReference>
<dbReference type="FunFam" id="3.30.300.30:FF:000015">
    <property type="entry name" value="Nonribosomal peptide synthase SidD"/>
    <property type="match status" value="2"/>
</dbReference>
<evidence type="ECO:0000256" key="2">
    <source>
        <dbReference type="ARBA" id="ARBA00022553"/>
    </source>
</evidence>
<dbReference type="Pfam" id="PF00550">
    <property type="entry name" value="PP-binding"/>
    <property type="match status" value="2"/>
</dbReference>
<dbReference type="SUPFAM" id="SSF56801">
    <property type="entry name" value="Acetyl-CoA synthetase-like"/>
    <property type="match status" value="2"/>
</dbReference>
<dbReference type="PANTHER" id="PTHR45527:SF3">
    <property type="entry name" value="SIDEROPHORE SYNTHETASE (EUROFUNG)"/>
    <property type="match status" value="1"/>
</dbReference>
<dbReference type="FunFam" id="3.30.559.30:FF:000002">
    <property type="entry name" value="Nonribosomal peptide synthase Pes1"/>
    <property type="match status" value="1"/>
</dbReference>
<accession>A0A2C5YZA1</accession>
<dbReference type="OrthoDB" id="416786at2759"/>
<keyword evidence="7" id="KW-1185">Reference proteome</keyword>
<dbReference type="InterPro" id="IPR023213">
    <property type="entry name" value="CAT-like_dom_sf"/>
</dbReference>
<dbReference type="Gene3D" id="1.10.1200.10">
    <property type="entry name" value="ACP-like"/>
    <property type="match status" value="2"/>
</dbReference>
<feature type="domain" description="Carrier" evidence="5">
    <location>
        <begin position="3090"/>
        <end position="3166"/>
    </location>
</feature>
<evidence type="ECO:0000256" key="1">
    <source>
        <dbReference type="ARBA" id="ARBA00022450"/>
    </source>
</evidence>
<dbReference type="GO" id="GO:0043041">
    <property type="term" value="P:amino acid activation for nonribosomal peptide biosynthetic process"/>
    <property type="evidence" value="ECO:0007669"/>
    <property type="project" value="TreeGrafter"/>
</dbReference>
<dbReference type="PROSITE" id="PS50075">
    <property type="entry name" value="CARRIER"/>
    <property type="match status" value="2"/>
</dbReference>
<comment type="similarity">
    <text evidence="4">Belongs to the NRP synthetase family.</text>
</comment>
<dbReference type="InterPro" id="IPR045851">
    <property type="entry name" value="AMP-bd_C_sf"/>
</dbReference>
<protein>
    <recommendedName>
        <fullName evidence="5">Carrier domain-containing protein</fullName>
    </recommendedName>
</protein>
<organism evidence="6 7">
    <name type="scientific">Ophiocordyceps camponoti-rufipedis</name>
    <dbReference type="NCBI Taxonomy" id="2004952"/>
    <lineage>
        <taxon>Eukaryota</taxon>
        <taxon>Fungi</taxon>
        <taxon>Dikarya</taxon>
        <taxon>Ascomycota</taxon>
        <taxon>Pezizomycotina</taxon>
        <taxon>Sordariomycetes</taxon>
        <taxon>Hypocreomycetidae</taxon>
        <taxon>Hypocreales</taxon>
        <taxon>Ophiocordycipitaceae</taxon>
        <taxon>Ophiocordyceps</taxon>
    </lineage>
</organism>
<evidence type="ECO:0000313" key="6">
    <source>
        <dbReference type="EMBL" id="PHH74097.1"/>
    </source>
</evidence>
<dbReference type="NCBIfam" id="TIGR01733">
    <property type="entry name" value="AA-adenyl-dom"/>
    <property type="match status" value="1"/>
</dbReference>
<dbReference type="Gene3D" id="3.40.50.12780">
    <property type="entry name" value="N-terminal domain of ligase-like"/>
    <property type="match status" value="2"/>
</dbReference>
<dbReference type="InterPro" id="IPR036736">
    <property type="entry name" value="ACP-like_sf"/>
</dbReference>
<dbReference type="Pfam" id="PF00501">
    <property type="entry name" value="AMP-binding"/>
    <property type="match status" value="2"/>
</dbReference>
<dbReference type="EMBL" id="NJES01000296">
    <property type="protein sequence ID" value="PHH74097.1"/>
    <property type="molecule type" value="Genomic_DNA"/>
</dbReference>
<gene>
    <name evidence="6" type="ORF">CDD80_3318</name>
</gene>
<dbReference type="PROSITE" id="PS00012">
    <property type="entry name" value="PHOSPHOPANTETHEINE"/>
    <property type="match status" value="1"/>
</dbReference>
<dbReference type="InterPro" id="IPR010071">
    <property type="entry name" value="AA_adenyl_dom"/>
</dbReference>
<dbReference type="CDD" id="cd05918">
    <property type="entry name" value="A_NRPS_SidN3_like"/>
    <property type="match status" value="2"/>
</dbReference>
<evidence type="ECO:0000256" key="3">
    <source>
        <dbReference type="ARBA" id="ARBA00022598"/>
    </source>
</evidence>
<dbReference type="Gene3D" id="3.30.559.10">
    <property type="entry name" value="Chloramphenicol acetyltransferase-like domain"/>
    <property type="match status" value="4"/>
</dbReference>
<keyword evidence="3" id="KW-0436">Ligase</keyword>
<keyword evidence="1" id="KW-0596">Phosphopantetheine</keyword>
<reference evidence="6 7" key="1">
    <citation type="submission" date="2017-06" db="EMBL/GenBank/DDBJ databases">
        <title>Ant-infecting Ophiocordyceps genomes reveal a high diversity of potential behavioral manipulation genes and a possible major role for enterotoxins.</title>
        <authorList>
            <person name="De Bekker C."/>
            <person name="Evans H.C."/>
            <person name="Brachmann A."/>
            <person name="Hughes D.P."/>
        </authorList>
    </citation>
    <scope>NUCLEOTIDE SEQUENCE [LARGE SCALE GENOMIC DNA]</scope>
    <source>
        <strain evidence="6 7">Map16</strain>
    </source>
</reference>
<dbReference type="STRING" id="2004952.A0A2C5YZA1"/>
<evidence type="ECO:0000313" key="7">
    <source>
        <dbReference type="Proteomes" id="UP000226431"/>
    </source>
</evidence>
<dbReference type="InterPro" id="IPR000873">
    <property type="entry name" value="AMP-dep_synth/lig_dom"/>
</dbReference>
<dbReference type="SUPFAM" id="SSF47336">
    <property type="entry name" value="ACP-like"/>
    <property type="match status" value="2"/>
</dbReference>
<dbReference type="Gene3D" id="3.30.559.30">
    <property type="entry name" value="Nonribosomal peptide synthetase, condensation domain"/>
    <property type="match status" value="6"/>
</dbReference>
<feature type="domain" description="Carrier" evidence="5">
    <location>
        <begin position="1372"/>
        <end position="1450"/>
    </location>
</feature>
<dbReference type="SUPFAM" id="SSF52777">
    <property type="entry name" value="CoA-dependent acyltransferases"/>
    <property type="match status" value="10"/>
</dbReference>
<dbReference type="InterPro" id="IPR042099">
    <property type="entry name" value="ANL_N_sf"/>
</dbReference>
<evidence type="ECO:0000259" key="5">
    <source>
        <dbReference type="PROSITE" id="PS50075"/>
    </source>
</evidence>
<dbReference type="GO" id="GO:0016874">
    <property type="term" value="F:ligase activity"/>
    <property type="evidence" value="ECO:0007669"/>
    <property type="project" value="UniProtKB-KW"/>
</dbReference>
<dbReference type="PANTHER" id="PTHR45527">
    <property type="entry name" value="NONRIBOSOMAL PEPTIDE SYNTHETASE"/>
    <property type="match status" value="1"/>
</dbReference>
<dbReference type="CDD" id="cd19534">
    <property type="entry name" value="E_NRPS"/>
    <property type="match status" value="1"/>
</dbReference>
<dbReference type="GO" id="GO:0031177">
    <property type="term" value="F:phosphopantetheine binding"/>
    <property type="evidence" value="ECO:0007669"/>
    <property type="project" value="TreeGrafter"/>
</dbReference>
<evidence type="ECO:0000256" key="4">
    <source>
        <dbReference type="ARBA" id="ARBA00029454"/>
    </source>
</evidence>
<dbReference type="InterPro" id="IPR006162">
    <property type="entry name" value="Ppantetheine_attach_site"/>
</dbReference>